<dbReference type="InterPro" id="IPR006143">
    <property type="entry name" value="RND_pump_MFP"/>
</dbReference>
<dbReference type="AlphaFoldDB" id="A0A7L7YMS2"/>
<evidence type="ECO:0000256" key="2">
    <source>
        <dbReference type="SAM" id="Coils"/>
    </source>
</evidence>
<feature type="domain" description="Multidrug resistance protein MdtA-like barrel-sandwich hybrid" evidence="4">
    <location>
        <begin position="83"/>
        <end position="208"/>
    </location>
</feature>
<dbReference type="SUPFAM" id="SSF111369">
    <property type="entry name" value="HlyD-like secretion proteins"/>
    <property type="match status" value="1"/>
</dbReference>
<dbReference type="GO" id="GO:1990281">
    <property type="term" value="C:efflux pump complex"/>
    <property type="evidence" value="ECO:0007669"/>
    <property type="project" value="TreeGrafter"/>
</dbReference>
<dbReference type="NCBIfam" id="TIGR01730">
    <property type="entry name" value="RND_mfp"/>
    <property type="match status" value="1"/>
</dbReference>
<reference evidence="5 6" key="1">
    <citation type="submission" date="2020-09" db="EMBL/GenBank/DDBJ databases">
        <title>An Earliest Endosymbiont, Wolbachia massiliensis sp. nov., Strain PL13 From the Bed Bug (Cimex hemipterius), Type strain of a New supergroup T.</title>
        <authorList>
            <person name="Laidoudi Y."/>
            <person name="Levasseur A."/>
            <person name="Medkour H."/>
            <person name="Maaloum M."/>
            <person name="BenKhedher M."/>
            <person name="Sambou M."/>
            <person name="Bassene H."/>
            <person name="Davoust B."/>
            <person name="Fenollar F."/>
            <person name="Raoult D."/>
            <person name="Mediannikov O."/>
        </authorList>
    </citation>
    <scope>NUCLEOTIDE SEQUENCE [LARGE SCALE GENOMIC DNA]</scope>
    <source>
        <strain evidence="5 6">PL13</strain>
    </source>
</reference>
<evidence type="ECO:0000256" key="3">
    <source>
        <dbReference type="SAM" id="Phobius"/>
    </source>
</evidence>
<dbReference type="EMBL" id="CP061738">
    <property type="protein sequence ID" value="QOD38358.1"/>
    <property type="molecule type" value="Genomic_DNA"/>
</dbReference>
<dbReference type="KEGG" id="wms:ID128_00260"/>
<organism evidence="5 6">
    <name type="scientific">Candidatus Wolbachia massiliensis</name>
    <dbReference type="NCBI Taxonomy" id="1845000"/>
    <lineage>
        <taxon>Bacteria</taxon>
        <taxon>Pseudomonadati</taxon>
        <taxon>Pseudomonadota</taxon>
        <taxon>Alphaproteobacteria</taxon>
        <taxon>Rickettsiales</taxon>
        <taxon>Anaplasmataceae</taxon>
        <taxon>Wolbachieae</taxon>
        <taxon>Wolbachia</taxon>
    </lineage>
</organism>
<evidence type="ECO:0000313" key="6">
    <source>
        <dbReference type="Proteomes" id="UP000516514"/>
    </source>
</evidence>
<evidence type="ECO:0000313" key="5">
    <source>
        <dbReference type="EMBL" id="QOD38358.1"/>
    </source>
</evidence>
<proteinExistence type="inferred from homology"/>
<keyword evidence="6" id="KW-1185">Reference proteome</keyword>
<accession>A0A7L7YMS2</accession>
<dbReference type="GO" id="GO:0015562">
    <property type="term" value="F:efflux transmembrane transporter activity"/>
    <property type="evidence" value="ECO:0007669"/>
    <property type="project" value="TreeGrafter"/>
</dbReference>
<sequence length="360" mass="40173">MRLLLTKLVNKFYCLKMRNKVIIIAGIAFILLFFFSNVFLKKNQAVYSDNATNGFSVKIQEYEPQSRTIYLNFSGTVNPLHRAALTSEVSGRVTAIYLSDGEKVKKDDMVLKIEDFGRTEQVEKAKALLKQREVEYDSSITLNKRGYRAQIQVEAAFTALQSAKADLKRLELDLENTTVKSPINGYIDKINTNEGDFVNAGQKIADIVNFNQVFAVLYTSENEVSKIEQGSTAQIKLLDGRELEGRVSFISKIAEPKTGSYRVEVKVINNEMIFLQGLTANVSLPSGEKFAYKIPSSALGLSDDGILGVKIVDDNSHVVFIPIEIVDHESDGVWVVTNNENKHINLIVLGHLFVKPGDKV</sequence>
<keyword evidence="3" id="KW-0472">Membrane</keyword>
<dbReference type="Proteomes" id="UP000516514">
    <property type="component" value="Chromosome"/>
</dbReference>
<keyword evidence="2" id="KW-0175">Coiled coil</keyword>
<keyword evidence="3" id="KW-1133">Transmembrane helix</keyword>
<name>A0A7L7YMS2_9RICK</name>
<comment type="similarity">
    <text evidence="1">Belongs to the membrane fusion protein (MFP) (TC 8.A.1) family.</text>
</comment>
<feature type="transmembrane region" description="Helical" evidence="3">
    <location>
        <begin position="21"/>
        <end position="40"/>
    </location>
</feature>
<feature type="coiled-coil region" evidence="2">
    <location>
        <begin position="153"/>
        <end position="180"/>
    </location>
</feature>
<dbReference type="Gene3D" id="2.40.30.170">
    <property type="match status" value="1"/>
</dbReference>
<gene>
    <name evidence="5" type="ORF">ID128_00260</name>
</gene>
<dbReference type="Pfam" id="PF25917">
    <property type="entry name" value="BSH_RND"/>
    <property type="match status" value="1"/>
</dbReference>
<keyword evidence="3" id="KW-0812">Transmembrane</keyword>
<evidence type="ECO:0000256" key="1">
    <source>
        <dbReference type="ARBA" id="ARBA00009477"/>
    </source>
</evidence>
<dbReference type="PANTHER" id="PTHR30469">
    <property type="entry name" value="MULTIDRUG RESISTANCE PROTEIN MDTA"/>
    <property type="match status" value="1"/>
</dbReference>
<evidence type="ECO:0000259" key="4">
    <source>
        <dbReference type="Pfam" id="PF25917"/>
    </source>
</evidence>
<dbReference type="PANTHER" id="PTHR30469:SF29">
    <property type="entry name" value="BLR2860 PROTEIN"/>
    <property type="match status" value="1"/>
</dbReference>
<dbReference type="Gene3D" id="2.40.50.100">
    <property type="match status" value="2"/>
</dbReference>
<protein>
    <submittedName>
        <fullName evidence="5">Efflux RND transporter periplasmic adaptor subunit</fullName>
    </submittedName>
</protein>
<dbReference type="InterPro" id="IPR058625">
    <property type="entry name" value="MdtA-like_BSH"/>
</dbReference>